<dbReference type="AlphaFoldDB" id="A0A370DVI2"/>
<organism evidence="2 3">
    <name type="scientific">endosymbiont of Lamellibrachia luymesi</name>
    <dbReference type="NCBI Taxonomy" id="2200907"/>
    <lineage>
        <taxon>Bacteria</taxon>
        <taxon>Pseudomonadati</taxon>
        <taxon>Pseudomonadota</taxon>
        <taxon>Gammaproteobacteria</taxon>
        <taxon>sulfur-oxidizing symbionts</taxon>
    </lineage>
</organism>
<dbReference type="InterPro" id="IPR011042">
    <property type="entry name" value="6-blade_b-propeller_TolB-like"/>
</dbReference>
<accession>A0A370DVI2</accession>
<dbReference type="Proteomes" id="UP000255508">
    <property type="component" value="Unassembled WGS sequence"/>
</dbReference>
<evidence type="ECO:0000313" key="2">
    <source>
        <dbReference type="EMBL" id="RDH89591.1"/>
    </source>
</evidence>
<proteinExistence type="predicted"/>
<dbReference type="Pfam" id="PF07995">
    <property type="entry name" value="GSDH"/>
    <property type="match status" value="1"/>
</dbReference>
<gene>
    <name evidence="2" type="ORF">DIZ79_11580</name>
</gene>
<evidence type="ECO:0000313" key="3">
    <source>
        <dbReference type="Proteomes" id="UP000255508"/>
    </source>
</evidence>
<dbReference type="EMBL" id="QFXD01000209">
    <property type="protein sequence ID" value="RDH89591.1"/>
    <property type="molecule type" value="Genomic_DNA"/>
</dbReference>
<dbReference type="Gene3D" id="2.120.10.30">
    <property type="entry name" value="TolB, C-terminal domain"/>
    <property type="match status" value="1"/>
</dbReference>
<name>A0A370DVI2_9GAMM</name>
<dbReference type="InterPro" id="IPR011041">
    <property type="entry name" value="Quinoprot_gluc/sorb_DH_b-prop"/>
</dbReference>
<comment type="caution">
    <text evidence="2">The sequence shown here is derived from an EMBL/GenBank/DDBJ whole genome shotgun (WGS) entry which is preliminary data.</text>
</comment>
<feature type="domain" description="Glucose/Sorbosone dehydrogenase" evidence="1">
    <location>
        <begin position="67"/>
        <end position="401"/>
    </location>
</feature>
<dbReference type="PANTHER" id="PTHR19328">
    <property type="entry name" value="HEDGEHOG-INTERACTING PROTEIN"/>
    <property type="match status" value="1"/>
</dbReference>
<protein>
    <submittedName>
        <fullName evidence="2">Glucose sorbosone dehydrogenase</fullName>
    </submittedName>
</protein>
<dbReference type="InterPro" id="IPR012938">
    <property type="entry name" value="Glc/Sorbosone_DH"/>
</dbReference>
<dbReference type="PANTHER" id="PTHR19328:SF75">
    <property type="entry name" value="ALDOSE SUGAR DEHYDROGENASE YLII"/>
    <property type="match status" value="1"/>
</dbReference>
<reference evidence="2 3" key="1">
    <citation type="journal article" date="2018" name="ISME J.">
        <title>Endosymbiont genomes yield clues of tubeworm success.</title>
        <authorList>
            <person name="Li Y."/>
            <person name="Liles M.R."/>
            <person name="Halanych K.M."/>
        </authorList>
    </citation>
    <scope>NUCLEOTIDE SEQUENCE [LARGE SCALE GENOMIC DNA]</scope>
    <source>
        <strain evidence="2">A1422</strain>
    </source>
</reference>
<sequence>MNLAFQPESIMNLRRFLSLLAALLWCGDALSDVLGLASLFGGKPVCAANETKGMRLAAPFPSLPELNRPVAMLMAPGDDSNWYLVQQPGQVVRFDNSSQASRVIAFVDISERVAGGRNGGDERGLLGMAFHPDYSRNGYLYLSYTGRDKRKGLVSRISRFQLRPGAGMVDSASERILLSVSQPYSNHNGGQIAFGPEGYLYFGLGDGGAGGDPHGNGQNVGTLLGAMLRIDVGDGSSGHYTIPVDNPFSAGGGLGEIFAWGLRNPWRWSFDRESGDLWVGDVGQNRYEEINRLVKGGNYGWNRMEGGHCFEPATGCRTQELEMPVEAYGRNEGIAVTGGYVYRGWGITGLQGKYLYADYGSGRIWQLSASDETGYVSSELFKTDLNISSFAEAHDGELFVLGLGGEICKIVNARAK</sequence>
<dbReference type="SUPFAM" id="SSF50952">
    <property type="entry name" value="Soluble quinoprotein glucose dehydrogenase"/>
    <property type="match status" value="1"/>
</dbReference>
<evidence type="ECO:0000259" key="1">
    <source>
        <dbReference type="Pfam" id="PF07995"/>
    </source>
</evidence>